<feature type="signal peptide" evidence="1">
    <location>
        <begin position="1"/>
        <end position="18"/>
    </location>
</feature>
<evidence type="ECO:0000313" key="4">
    <source>
        <dbReference type="EMBL" id="ATL65792.1"/>
    </source>
</evidence>
<evidence type="ECO:0000313" key="5">
    <source>
        <dbReference type="Proteomes" id="UP000221961"/>
    </source>
</evidence>
<dbReference type="InterPro" id="IPR055797">
    <property type="entry name" value="DUF7373"/>
</dbReference>
<dbReference type="InterPro" id="IPR056463">
    <property type="entry name" value="DUF7373_C"/>
</dbReference>
<evidence type="ECO:0000259" key="2">
    <source>
        <dbReference type="Pfam" id="PF24088"/>
    </source>
</evidence>
<feature type="domain" description="DUF7373" evidence="2">
    <location>
        <begin position="55"/>
        <end position="259"/>
    </location>
</feature>
<protein>
    <submittedName>
        <fullName evidence="4">Uncharacterized protein</fullName>
    </submittedName>
</protein>
<dbReference type="AlphaFoldDB" id="A0A291RFA8"/>
<feature type="domain" description="DUF7373" evidence="3">
    <location>
        <begin position="265"/>
        <end position="405"/>
    </location>
</feature>
<dbReference type="Proteomes" id="UP000221961">
    <property type="component" value="Chromosome"/>
</dbReference>
<gene>
    <name evidence="4" type="ORF">CRH09_05740</name>
</gene>
<reference evidence="4 5" key="1">
    <citation type="submission" date="2017-10" db="EMBL/GenBank/DDBJ databases">
        <title>Comparative genomics between pathogenic Norcardia.</title>
        <authorList>
            <person name="Zeng L."/>
        </authorList>
    </citation>
    <scope>NUCLEOTIDE SEQUENCE [LARGE SCALE GENOMIC DNA]</scope>
    <source>
        <strain evidence="4 5">NC_YFY_NT001</strain>
    </source>
</reference>
<evidence type="ECO:0000259" key="3">
    <source>
        <dbReference type="Pfam" id="PF24092"/>
    </source>
</evidence>
<dbReference type="EMBL" id="CP023778">
    <property type="protein sequence ID" value="ATL65792.1"/>
    <property type="molecule type" value="Genomic_DNA"/>
</dbReference>
<dbReference type="PROSITE" id="PS51257">
    <property type="entry name" value="PROKAR_LIPOPROTEIN"/>
    <property type="match status" value="1"/>
</dbReference>
<dbReference type="Pfam" id="PF24092">
    <property type="entry name" value="DUF7373_C"/>
    <property type="match status" value="1"/>
</dbReference>
<organism evidence="4 5">
    <name type="scientific">Nocardia terpenica</name>
    <dbReference type="NCBI Taxonomy" id="455432"/>
    <lineage>
        <taxon>Bacteria</taxon>
        <taxon>Bacillati</taxon>
        <taxon>Actinomycetota</taxon>
        <taxon>Actinomycetes</taxon>
        <taxon>Mycobacteriales</taxon>
        <taxon>Nocardiaceae</taxon>
        <taxon>Nocardia</taxon>
    </lineage>
</organism>
<dbReference type="KEGG" id="ntp:CRH09_05740"/>
<evidence type="ECO:0000256" key="1">
    <source>
        <dbReference type="SAM" id="SignalP"/>
    </source>
</evidence>
<feature type="chain" id="PRO_5039620258" evidence="1">
    <location>
        <begin position="19"/>
        <end position="406"/>
    </location>
</feature>
<dbReference type="Pfam" id="PF24088">
    <property type="entry name" value="DUF7373"/>
    <property type="match status" value="1"/>
</dbReference>
<keyword evidence="1" id="KW-0732">Signal</keyword>
<accession>A0A291RFA8</accession>
<proteinExistence type="predicted"/>
<name>A0A291RFA8_9NOCA</name>
<sequence>MKRLGIGLLAIVSTSVLAATAACGSDRPAAVSPDPVVDINQLDIGNYTITPKVFGKPDDIEMARVAEAMRLGDSLPLPMQIDPEAKYAPSALGGMVRTFIDFNTQALAHRTGADLKLLADQTPGLLYGYSTTGRTAETSLATELDNVVMVFDSEQHATTAADTFEKIDLGTKPDNAPVAIGKYPTAHAHASPSEPGLLRSWYSVGRYVIFSYIYDGVMGLVGNTDMPKLVARVEKSIDTITPAVQKFVPTPVDQLLQIDIDPDRMLSRTLSTVNVDNSQSGIPAYYSAHGGLQISSAPDDDTKLFADTGVDRVAWKGGFVYRARDAAAARKLVEIRGRATHRLRRVDPPRNLPFAQCRGLRVPQTVVVNFYCSVSYGRYAATVSANQLADVQQRISAQYALLVNNR</sequence>